<evidence type="ECO:0000256" key="3">
    <source>
        <dbReference type="ARBA" id="ARBA00022884"/>
    </source>
</evidence>
<evidence type="ECO:0000256" key="5">
    <source>
        <dbReference type="ARBA" id="ARBA00023274"/>
    </source>
</evidence>
<evidence type="ECO:0000259" key="9">
    <source>
        <dbReference type="SMART" id="SM00363"/>
    </source>
</evidence>
<evidence type="ECO:0000313" key="11">
    <source>
        <dbReference type="EMBL" id="OGH60860.1"/>
    </source>
</evidence>
<dbReference type="InterPro" id="IPR005709">
    <property type="entry name" value="Ribosomal_uS4_bac-type"/>
</dbReference>
<dbReference type="GO" id="GO:0003735">
    <property type="term" value="F:structural constituent of ribosome"/>
    <property type="evidence" value="ECO:0007669"/>
    <property type="project" value="InterPro"/>
</dbReference>
<dbReference type="InterPro" id="IPR002942">
    <property type="entry name" value="S4_RNA-bd"/>
</dbReference>
<gene>
    <name evidence="7" type="primary">rpsD</name>
    <name evidence="11" type="ORF">A2848_00655</name>
</gene>
<proteinExistence type="inferred from homology"/>
<accession>A0A1F6LN95</accession>
<feature type="domain" description="Small ribosomal subunit protein uS4 N-terminal" evidence="10">
    <location>
        <begin position="2"/>
        <end position="98"/>
    </location>
</feature>
<dbReference type="Pfam" id="PF00163">
    <property type="entry name" value="Ribosomal_S4"/>
    <property type="match status" value="1"/>
</dbReference>
<dbReference type="GO" id="GO:0019843">
    <property type="term" value="F:rRNA binding"/>
    <property type="evidence" value="ECO:0007669"/>
    <property type="project" value="UniProtKB-UniRule"/>
</dbReference>
<dbReference type="Proteomes" id="UP000176329">
    <property type="component" value="Unassembled WGS sequence"/>
</dbReference>
<protein>
    <recommendedName>
        <fullName evidence="6 7">Small ribosomal subunit protein uS4</fullName>
    </recommendedName>
</protein>
<dbReference type="EMBL" id="MFPV01000050">
    <property type="protein sequence ID" value="OGH60860.1"/>
    <property type="molecule type" value="Genomic_DNA"/>
</dbReference>
<dbReference type="SMART" id="SM00363">
    <property type="entry name" value="S4"/>
    <property type="match status" value="1"/>
</dbReference>
<dbReference type="PANTHER" id="PTHR11831:SF4">
    <property type="entry name" value="SMALL RIBOSOMAL SUBUNIT PROTEIN US4M"/>
    <property type="match status" value="1"/>
</dbReference>
<dbReference type="InterPro" id="IPR018079">
    <property type="entry name" value="Ribosomal_uS4_CS"/>
</dbReference>
<dbReference type="Gene3D" id="3.10.290.10">
    <property type="entry name" value="RNA-binding S4 domain"/>
    <property type="match status" value="1"/>
</dbReference>
<dbReference type="Gene3D" id="1.10.1050.10">
    <property type="entry name" value="Ribosomal Protein S4 Delta 41, Chain A, domain 1"/>
    <property type="match status" value="1"/>
</dbReference>
<dbReference type="PROSITE" id="PS00632">
    <property type="entry name" value="RIBOSOMAL_S4"/>
    <property type="match status" value="1"/>
</dbReference>
<dbReference type="SMART" id="SM01390">
    <property type="entry name" value="Ribosomal_S4"/>
    <property type="match status" value="1"/>
</dbReference>
<feature type="domain" description="RNA-binding S4" evidence="9">
    <location>
        <begin position="99"/>
        <end position="162"/>
    </location>
</feature>
<dbReference type="GO" id="GO:0042274">
    <property type="term" value="P:ribosomal small subunit biogenesis"/>
    <property type="evidence" value="ECO:0007669"/>
    <property type="project" value="TreeGrafter"/>
</dbReference>
<sequence length="207" mass="23077">MRNTGPKCRNCRREGTKLFLKGAKCFTSKCPVARRPFAPGVHGPTQTRVKMTGFGTQLREKQKAKRLYGLLERQFSNYVVKASATKGNTGETLQQLLEMRLDNVVYRLGVAESRAAARQLVGHGHVLINGKKLDIPSYQVEVNDVVGFGKQGREAIGKRAEAIAKANRPSWLDFEAAAFEGKILSKPMSKDIEAMFDVTPIIEYYSR</sequence>
<dbReference type="NCBIfam" id="NF003717">
    <property type="entry name" value="PRK05327.1"/>
    <property type="match status" value="1"/>
</dbReference>
<dbReference type="AlphaFoldDB" id="A0A1F6LN95"/>
<evidence type="ECO:0000313" key="12">
    <source>
        <dbReference type="Proteomes" id="UP000176329"/>
    </source>
</evidence>
<keyword evidence="4 7" id="KW-0689">Ribosomal protein</keyword>
<keyword evidence="5 7" id="KW-0687">Ribonucleoprotein</keyword>
<dbReference type="HAMAP" id="MF_01306_B">
    <property type="entry name" value="Ribosomal_uS4_B"/>
    <property type="match status" value="1"/>
</dbReference>
<dbReference type="NCBIfam" id="TIGR01017">
    <property type="entry name" value="rpsD_bact"/>
    <property type="match status" value="1"/>
</dbReference>
<dbReference type="FunFam" id="3.10.290.10:FF:000001">
    <property type="entry name" value="30S ribosomal protein S4"/>
    <property type="match status" value="1"/>
</dbReference>
<reference evidence="11 12" key="1">
    <citation type="journal article" date="2016" name="Nat. Commun.">
        <title>Thousands of microbial genomes shed light on interconnected biogeochemical processes in an aquifer system.</title>
        <authorList>
            <person name="Anantharaman K."/>
            <person name="Brown C.T."/>
            <person name="Hug L.A."/>
            <person name="Sharon I."/>
            <person name="Castelle C.J."/>
            <person name="Probst A.J."/>
            <person name="Thomas B.C."/>
            <person name="Singh A."/>
            <person name="Wilkins M.J."/>
            <person name="Karaoz U."/>
            <person name="Brodie E.L."/>
            <person name="Williams K.H."/>
            <person name="Hubbard S.S."/>
            <person name="Banfield J.F."/>
        </authorList>
    </citation>
    <scope>NUCLEOTIDE SEQUENCE [LARGE SCALE GENOMIC DNA]</scope>
</reference>
<evidence type="ECO:0000259" key="10">
    <source>
        <dbReference type="SMART" id="SM01390"/>
    </source>
</evidence>
<comment type="function">
    <text evidence="7">With S5 and S12 plays an important role in translational accuracy.</text>
</comment>
<dbReference type="InterPro" id="IPR022801">
    <property type="entry name" value="Ribosomal_uS4"/>
</dbReference>
<dbReference type="PANTHER" id="PTHR11831">
    <property type="entry name" value="30S 40S RIBOSOMAL PROTEIN"/>
    <property type="match status" value="1"/>
</dbReference>
<dbReference type="Pfam" id="PF01479">
    <property type="entry name" value="S4"/>
    <property type="match status" value="1"/>
</dbReference>
<evidence type="ECO:0000256" key="2">
    <source>
        <dbReference type="ARBA" id="ARBA00022730"/>
    </source>
</evidence>
<dbReference type="PROSITE" id="PS50889">
    <property type="entry name" value="S4"/>
    <property type="match status" value="1"/>
</dbReference>
<keyword evidence="2 7" id="KW-0699">rRNA-binding</keyword>
<dbReference type="CDD" id="cd00165">
    <property type="entry name" value="S4"/>
    <property type="match status" value="1"/>
</dbReference>
<dbReference type="InterPro" id="IPR001912">
    <property type="entry name" value="Ribosomal_uS4_N"/>
</dbReference>
<evidence type="ECO:0000256" key="4">
    <source>
        <dbReference type="ARBA" id="ARBA00022980"/>
    </source>
</evidence>
<evidence type="ECO:0000256" key="8">
    <source>
        <dbReference type="RuleBase" id="RU003699"/>
    </source>
</evidence>
<comment type="subunit">
    <text evidence="7">Part of the 30S ribosomal subunit. Contacts protein S5. The interaction surface between S4 and S5 is involved in control of translational fidelity.</text>
</comment>
<dbReference type="GO" id="GO:0006412">
    <property type="term" value="P:translation"/>
    <property type="evidence" value="ECO:0007669"/>
    <property type="project" value="UniProtKB-UniRule"/>
</dbReference>
<dbReference type="InterPro" id="IPR036986">
    <property type="entry name" value="S4_RNA-bd_sf"/>
</dbReference>
<evidence type="ECO:0000256" key="6">
    <source>
        <dbReference type="ARBA" id="ARBA00035254"/>
    </source>
</evidence>
<comment type="function">
    <text evidence="7">One of the primary rRNA binding proteins, it binds directly to 16S rRNA where it nucleates assembly of the body of the 30S subunit.</text>
</comment>
<evidence type="ECO:0000256" key="7">
    <source>
        <dbReference type="HAMAP-Rule" id="MF_01306"/>
    </source>
</evidence>
<dbReference type="SUPFAM" id="SSF55174">
    <property type="entry name" value="Alpha-L RNA-binding motif"/>
    <property type="match status" value="1"/>
</dbReference>
<organism evidence="11 12">
    <name type="scientific">Candidatus Magasanikbacteria bacterium RIFCSPHIGHO2_01_FULL_50_8</name>
    <dbReference type="NCBI Taxonomy" id="1798674"/>
    <lineage>
        <taxon>Bacteria</taxon>
        <taxon>Candidatus Magasanikiibacteriota</taxon>
    </lineage>
</organism>
<dbReference type="GO" id="GO:0015935">
    <property type="term" value="C:small ribosomal subunit"/>
    <property type="evidence" value="ECO:0007669"/>
    <property type="project" value="InterPro"/>
</dbReference>
<evidence type="ECO:0000256" key="1">
    <source>
        <dbReference type="ARBA" id="ARBA00007465"/>
    </source>
</evidence>
<comment type="caution">
    <text evidence="11">The sequence shown here is derived from an EMBL/GenBank/DDBJ whole genome shotgun (WGS) entry which is preliminary data.</text>
</comment>
<name>A0A1F6LN95_9BACT</name>
<comment type="similarity">
    <text evidence="1 7 8">Belongs to the universal ribosomal protein uS4 family.</text>
</comment>
<keyword evidence="3 7" id="KW-0694">RNA-binding</keyword>